<reference evidence="3 4" key="1">
    <citation type="submission" date="2023-07" db="EMBL/GenBank/DDBJ databases">
        <title>Description of novel actinomycetes strains, isolated from tidal flat sediment.</title>
        <authorList>
            <person name="Lu C."/>
        </authorList>
    </citation>
    <scope>NUCLEOTIDE SEQUENCE [LARGE SCALE GENOMIC DNA]</scope>
    <source>
        <strain evidence="3 4">SYSU T00b441</strain>
    </source>
</reference>
<evidence type="ECO:0000259" key="2">
    <source>
        <dbReference type="Pfam" id="PF04432"/>
    </source>
</evidence>
<evidence type="ECO:0000313" key="4">
    <source>
        <dbReference type="Proteomes" id="UP001232536"/>
    </source>
</evidence>
<dbReference type="PANTHER" id="PTHR31332">
    <property type="entry name" value="7-HYDROXYMETHYL CHLOROPHYLL A REDUCTASE, CHLOROPLASTIC"/>
    <property type="match status" value="1"/>
</dbReference>
<evidence type="ECO:0000259" key="1">
    <source>
        <dbReference type="Pfam" id="PF04422"/>
    </source>
</evidence>
<organism evidence="3 4">
    <name type="scientific">Actinotalea lenta</name>
    <dbReference type="NCBI Taxonomy" id="3064654"/>
    <lineage>
        <taxon>Bacteria</taxon>
        <taxon>Bacillati</taxon>
        <taxon>Actinomycetota</taxon>
        <taxon>Actinomycetes</taxon>
        <taxon>Micrococcales</taxon>
        <taxon>Cellulomonadaceae</taxon>
        <taxon>Actinotalea</taxon>
    </lineage>
</organism>
<dbReference type="InterPro" id="IPR045220">
    <property type="entry name" value="FRHB/FDHB/HCAR-like"/>
</dbReference>
<feature type="domain" description="Coenzyme F420 hydrogenase/dehydrogenase beta subunit N-terminal" evidence="1">
    <location>
        <begin position="55"/>
        <end position="127"/>
    </location>
</feature>
<proteinExistence type="predicted"/>
<dbReference type="InterPro" id="IPR007525">
    <property type="entry name" value="FrhB_FdhB_C"/>
</dbReference>
<gene>
    <name evidence="3" type="ORF">Q6348_06280</name>
</gene>
<name>A0ABT9D7H5_9CELL</name>
<dbReference type="PANTHER" id="PTHR31332:SF0">
    <property type="entry name" value="7-HYDROXYMETHYL CHLOROPHYLL A REDUCTASE, CHLOROPLASTIC"/>
    <property type="match status" value="1"/>
</dbReference>
<dbReference type="EMBL" id="JAUQYP010000001">
    <property type="protein sequence ID" value="MDO8106803.1"/>
    <property type="molecule type" value="Genomic_DNA"/>
</dbReference>
<dbReference type="Proteomes" id="UP001232536">
    <property type="component" value="Unassembled WGS sequence"/>
</dbReference>
<protein>
    <submittedName>
        <fullName evidence="3">Coenzyme F420 hydrogenase/dehydrogenase, beta subunit C-terminal domain</fullName>
    </submittedName>
</protein>
<dbReference type="Pfam" id="PF04422">
    <property type="entry name" value="FrhB_FdhB_N"/>
    <property type="match status" value="1"/>
</dbReference>
<sequence length="367" mass="38731">MELDQGQLRPRRTGPPPARVDARRFRAVCPGVHVDAARPVGSRRHATLGPVVGSWRAWATDPEIRRSGSSGGVLTALASWLTESGEAVRVVGAAAAPDPRRTMSVTITDRTSALRAAGSRYAPVATAAAPAVLAQGSAVVAKPCEASALRALSGSQGPLLMSFFCAGTPNQAATDGLVTDLGLPATAPLARLRYRGHGWPGRFVATAQDGTEVDASYHDSWGKALGPTVQWRCKICPDGVGEASDITAGDLWTSDERGYPVFSESPGVSALVARTERGADVIRRAVAAGVLVAEPVDPETVAAVQPLHRRRRATLLGRLAGARLAGRRTPRYRGFGLTRLALAEWRDTVRTARGSFSRVRAVRRSTG</sequence>
<dbReference type="InterPro" id="IPR007516">
    <property type="entry name" value="Co_F420_Hydgase/DH_bsu_N"/>
</dbReference>
<comment type="caution">
    <text evidence="3">The sequence shown here is derived from an EMBL/GenBank/DDBJ whole genome shotgun (WGS) entry which is preliminary data.</text>
</comment>
<feature type="domain" description="Coenzyme F420 hydrogenase/dehydrogenase beta subunit C-terminal" evidence="2">
    <location>
        <begin position="138"/>
        <end position="298"/>
    </location>
</feature>
<keyword evidence="4" id="KW-1185">Reference proteome</keyword>
<accession>A0ABT9D7H5</accession>
<evidence type="ECO:0000313" key="3">
    <source>
        <dbReference type="EMBL" id="MDO8106803.1"/>
    </source>
</evidence>
<dbReference type="Pfam" id="PF04432">
    <property type="entry name" value="FrhB_FdhB_C"/>
    <property type="match status" value="1"/>
</dbReference>